<dbReference type="Proteomes" id="UP000219338">
    <property type="component" value="Unassembled WGS sequence"/>
</dbReference>
<dbReference type="GO" id="GO:0004519">
    <property type="term" value="F:endonuclease activity"/>
    <property type="evidence" value="ECO:0007669"/>
    <property type="project" value="UniProtKB-KW"/>
</dbReference>
<dbReference type="InterPro" id="IPR043502">
    <property type="entry name" value="DNA/RNA_pol_sf"/>
</dbReference>
<dbReference type="CDD" id="cd00303">
    <property type="entry name" value="retropepsin_like"/>
    <property type="match status" value="1"/>
</dbReference>
<keyword evidence="10" id="KW-1185">Reference proteome</keyword>
<keyword evidence="2" id="KW-0548">Nucleotidyltransferase</keyword>
<dbReference type="Gene3D" id="3.10.10.10">
    <property type="entry name" value="HIV Type 1 Reverse Transcriptase, subunit A, domain 1"/>
    <property type="match status" value="1"/>
</dbReference>
<dbReference type="Gene3D" id="2.40.70.10">
    <property type="entry name" value="Acid Proteases"/>
    <property type="match status" value="1"/>
</dbReference>
<dbReference type="Pfam" id="PF17919">
    <property type="entry name" value="RT_RNaseH_2"/>
    <property type="match status" value="1"/>
</dbReference>
<dbReference type="CDD" id="cd01647">
    <property type="entry name" value="RT_LTR"/>
    <property type="match status" value="1"/>
</dbReference>
<sequence>MSKHEYARMYISAIHPMLRMMIDQRLAVLYPNQNPAEPFPVEEVRKAAKYALESYRSPYVNPAPVFSPYAVAEQPQVQQVPQPAPQYAQPPAQPVAPLPPYGQQQMMMPGGSISDMIDQLSKATAAGPPLAYYNPYGYPSYSPQPQAAAPQAVQQQTIVQPADTTVKVESSMEERLLAAIQKMVDKSGANKRCGYDGCEVGYKDCVAKKGDMDKGLIKFDHVKRKLVMPDRSELPKGGSSATINMIATQHGYGIPSGVVYPQGFGPKMGNTTTFAMVTPSQLTSLYEKHAETQAAQLMACLQEQSDDEEDGEDRAIKVLEQILQERVKAKKDGRPLGKRPAKPFKKVEVVIPSAGANQPSASEPASKEPAVKETAETPEASATAQTPPAKVGTQPVNAKKDHQRQYKHTAPIIKSGTTEDLYNRVLDSKVEVSIKELCGESPGIRNKLKEALTNRKVPVEGGKAGAATVGHDQLLIMHLHTGRHAHIVVADEAGGLRALTPVIDGLHEVESVLDEGSQVVAMSAAVWRQCGLPLDPSVKIALTSMNGETGWSLGLCRNVPFNFKGLEVLLQVHVVEHAAYDVLLGRPFSMLCETKIDNRANGEQILTIKDPNTGMETVIPTHERGKPLFSWPHGHTSSDPHIHEPRELGLSITVEKLPSDFSLRTHSLTPAADGSTDHIDITSIPGYAITVNAITDNQVKHTDGLDQSHPFIRNAKEIANSQYDTPLCTLSSFASAPAEFSNPPSGPHDSTNSASIPSFSILQYVDQPHELLFMDLFGADSVHSGPTHFQPTGIFEVTRPKPKKKKYKKVDQRVKPVPTTLPEEFRIIREITGDPLADIPILSTHPPDFHPIGRYTQENHDIIEENHPGDFLWPEERKLMHHFMMLQESGFAWDESQKGKFREDFFPPVTIPVIEHIPWVHRNIPIPPGLYHEVIDIVKDKIASGIYEPSSSSYHSKWFTVFKKDGRSLRIVHDLQPLNAVTIRNSGVPPLIEQLAETFGARACYGVFDLFVAFDQRLLLVKSRDLTTFQTPLGTFRLSMLPMGWTNSMQVLQGDITYTLQDEIPDVTIPFVDDAGVKGPITRYETADGGYETIPENSGIRRFVWEHFQNLNRVVQWMKYAGCTWSGKKAYLCVPEAIIVGHKCTYEGRIPEDGKVDKIKNWGPCLDLTDVRSFLGTTGILRIYVRNYSLLARPLVNLTRKGVEFFWGPDQEATQEALKQEIINSPALRPIDYKSDAPVILAVDTSSQAVGYAIFQEDPTNPKQRYPSRFGSIPLNTVESKYSQPKLELYGLYRALKEAAIWIIGVKNFVVEVDATAIKGMINNPDMNPSAVINRWVVGILLFDFKLVHIPGVKHGMDGLSRRRLQPGDEPAQGDDPDWVDKMYGFVHIINPLVEERADPIPADADVEIPQSAKAKSNDARLLQVRDYLTDFHVPASMTEDQKRTFINYASGFFLLDDNLWKRDSGGEHKLVVPADRRYKLLQIAHNELGHKGVYSVRVHLLKRYWWPQLLDDVKWFVKTCHMCQIRQTDKWHIPPVVAYPAPLFSKVYIDTFHLPRSGGFKYIVHARCSMSAYPEFKMLREENADGIARFIYKYIICRWGSLREIVTDNGPAFLAALEILAAKYDIHHITISAYNSQAQGVIERRHLGFRESLFKACGGIENKWSQVAHTVIWAERVTPLRTIGKSPYEVATGVEPILPLDIAEASYLVEPPTTAISTSDLIAR</sequence>
<dbReference type="InterPro" id="IPR043128">
    <property type="entry name" value="Rev_trsase/Diguanyl_cyclase"/>
</dbReference>
<dbReference type="InterPro" id="IPR001584">
    <property type="entry name" value="Integrase_cat-core"/>
</dbReference>
<dbReference type="Gene3D" id="3.30.420.10">
    <property type="entry name" value="Ribonuclease H-like superfamily/Ribonuclease H"/>
    <property type="match status" value="1"/>
</dbReference>
<dbReference type="InterPro" id="IPR021109">
    <property type="entry name" value="Peptidase_aspartic_dom_sf"/>
</dbReference>
<dbReference type="Pfam" id="PF17921">
    <property type="entry name" value="Integrase_H2C2"/>
    <property type="match status" value="1"/>
</dbReference>
<evidence type="ECO:0000256" key="7">
    <source>
        <dbReference type="SAM" id="MobiDB-lite"/>
    </source>
</evidence>
<keyword evidence="3" id="KW-0540">Nuclease</keyword>
<evidence type="ECO:0000256" key="2">
    <source>
        <dbReference type="ARBA" id="ARBA00022695"/>
    </source>
</evidence>
<dbReference type="OrthoDB" id="5599163at2759"/>
<evidence type="ECO:0000256" key="6">
    <source>
        <dbReference type="ARBA" id="ARBA00023268"/>
    </source>
</evidence>
<gene>
    <name evidence="9" type="ORF">ARMOST_04269</name>
</gene>
<evidence type="ECO:0000256" key="4">
    <source>
        <dbReference type="ARBA" id="ARBA00022759"/>
    </source>
</evidence>
<evidence type="ECO:0000256" key="3">
    <source>
        <dbReference type="ARBA" id="ARBA00022722"/>
    </source>
</evidence>
<dbReference type="GO" id="GO:0015074">
    <property type="term" value="P:DNA integration"/>
    <property type="evidence" value="ECO:0007669"/>
    <property type="project" value="InterPro"/>
</dbReference>
<dbReference type="InterPro" id="IPR041577">
    <property type="entry name" value="RT_RNaseH_2"/>
</dbReference>
<dbReference type="GO" id="GO:0005634">
    <property type="term" value="C:nucleus"/>
    <property type="evidence" value="ECO:0007669"/>
    <property type="project" value="UniProtKB-ARBA"/>
</dbReference>
<dbReference type="InterPro" id="IPR036397">
    <property type="entry name" value="RNaseH_sf"/>
</dbReference>
<keyword evidence="5" id="KW-0694">RNA-binding</keyword>
<feature type="region of interest" description="Disordered" evidence="7">
    <location>
        <begin position="354"/>
        <end position="407"/>
    </location>
</feature>
<reference evidence="10" key="1">
    <citation type="journal article" date="2017" name="Nat. Ecol. Evol.">
        <title>Genome expansion and lineage-specific genetic innovations in the forest pathogenic fungi Armillaria.</title>
        <authorList>
            <person name="Sipos G."/>
            <person name="Prasanna A.N."/>
            <person name="Walter M.C."/>
            <person name="O'Connor E."/>
            <person name="Balint B."/>
            <person name="Krizsan K."/>
            <person name="Kiss B."/>
            <person name="Hess J."/>
            <person name="Varga T."/>
            <person name="Slot J."/>
            <person name="Riley R."/>
            <person name="Boka B."/>
            <person name="Rigling D."/>
            <person name="Barry K."/>
            <person name="Lee J."/>
            <person name="Mihaltcheva S."/>
            <person name="LaButti K."/>
            <person name="Lipzen A."/>
            <person name="Waldron R."/>
            <person name="Moloney N.M."/>
            <person name="Sperisen C."/>
            <person name="Kredics L."/>
            <person name="Vagvoelgyi C."/>
            <person name="Patrignani A."/>
            <person name="Fitzpatrick D."/>
            <person name="Nagy I."/>
            <person name="Doyle S."/>
            <person name="Anderson J.B."/>
            <person name="Grigoriev I.V."/>
            <person name="Gueldener U."/>
            <person name="Muensterkoetter M."/>
            <person name="Nagy L.G."/>
        </authorList>
    </citation>
    <scope>NUCLEOTIDE SEQUENCE [LARGE SCALE GENOMIC DNA]</scope>
    <source>
        <strain evidence="10">C18/9</strain>
    </source>
</reference>
<accession>A0A284QWW0</accession>
<dbReference type="InterPro" id="IPR041588">
    <property type="entry name" value="Integrase_H2C2"/>
</dbReference>
<dbReference type="STRING" id="47428.A0A284QWW0"/>
<dbReference type="InterPro" id="IPR012337">
    <property type="entry name" value="RNaseH-like_sf"/>
</dbReference>
<dbReference type="PROSITE" id="PS50994">
    <property type="entry name" value="INTEGRASE"/>
    <property type="match status" value="1"/>
</dbReference>
<evidence type="ECO:0000256" key="5">
    <source>
        <dbReference type="ARBA" id="ARBA00022884"/>
    </source>
</evidence>
<evidence type="ECO:0000313" key="9">
    <source>
        <dbReference type="EMBL" id="SJL00956.1"/>
    </source>
</evidence>
<feature type="domain" description="Integrase catalytic" evidence="8">
    <location>
        <begin position="1539"/>
        <end position="1696"/>
    </location>
</feature>
<dbReference type="InterPro" id="IPR050951">
    <property type="entry name" value="Retrovirus_Pol_polyprotein"/>
</dbReference>
<dbReference type="SUPFAM" id="SSF53098">
    <property type="entry name" value="Ribonuclease H-like"/>
    <property type="match status" value="1"/>
</dbReference>
<dbReference type="EMBL" id="FUEG01000003">
    <property type="protein sequence ID" value="SJL00956.1"/>
    <property type="molecule type" value="Genomic_DNA"/>
</dbReference>
<keyword evidence="4" id="KW-0255">Endonuclease</keyword>
<keyword evidence="6" id="KW-0511">Multifunctional enzyme</keyword>
<dbReference type="PANTHER" id="PTHR37984">
    <property type="entry name" value="PROTEIN CBG26694"/>
    <property type="match status" value="1"/>
</dbReference>
<keyword evidence="1" id="KW-0808">Transferase</keyword>
<dbReference type="Gene3D" id="3.30.70.270">
    <property type="match status" value="2"/>
</dbReference>
<proteinExistence type="predicted"/>
<protein>
    <recommendedName>
        <fullName evidence="8">Integrase catalytic domain-containing protein</fullName>
    </recommendedName>
</protein>
<evidence type="ECO:0000259" key="8">
    <source>
        <dbReference type="PROSITE" id="PS50994"/>
    </source>
</evidence>
<feature type="compositionally biased region" description="Low complexity" evidence="7">
    <location>
        <begin position="377"/>
        <end position="389"/>
    </location>
</feature>
<organism evidence="9 10">
    <name type="scientific">Armillaria ostoyae</name>
    <name type="common">Armillaria root rot fungus</name>
    <dbReference type="NCBI Taxonomy" id="47428"/>
    <lineage>
        <taxon>Eukaryota</taxon>
        <taxon>Fungi</taxon>
        <taxon>Dikarya</taxon>
        <taxon>Basidiomycota</taxon>
        <taxon>Agaricomycotina</taxon>
        <taxon>Agaricomycetes</taxon>
        <taxon>Agaricomycetidae</taxon>
        <taxon>Agaricales</taxon>
        <taxon>Marasmiineae</taxon>
        <taxon>Physalacriaceae</taxon>
        <taxon>Armillaria</taxon>
    </lineage>
</organism>
<evidence type="ECO:0000313" key="10">
    <source>
        <dbReference type="Proteomes" id="UP000219338"/>
    </source>
</evidence>
<dbReference type="GO" id="GO:0003723">
    <property type="term" value="F:RNA binding"/>
    <property type="evidence" value="ECO:0007669"/>
    <property type="project" value="UniProtKB-KW"/>
</dbReference>
<dbReference type="GO" id="GO:0016779">
    <property type="term" value="F:nucleotidyltransferase activity"/>
    <property type="evidence" value="ECO:0007669"/>
    <property type="project" value="UniProtKB-KW"/>
</dbReference>
<evidence type="ECO:0000256" key="1">
    <source>
        <dbReference type="ARBA" id="ARBA00022679"/>
    </source>
</evidence>
<dbReference type="PANTHER" id="PTHR37984:SF5">
    <property type="entry name" value="PROTEIN NYNRIN-LIKE"/>
    <property type="match status" value="1"/>
</dbReference>
<dbReference type="SUPFAM" id="SSF56672">
    <property type="entry name" value="DNA/RNA polymerases"/>
    <property type="match status" value="1"/>
</dbReference>
<keyword evidence="4" id="KW-0378">Hydrolase</keyword>
<name>A0A284QWW0_ARMOS</name>
<dbReference type="Gene3D" id="1.10.340.70">
    <property type="match status" value="1"/>
</dbReference>
<feature type="compositionally biased region" description="Basic and acidic residues" evidence="7">
    <location>
        <begin position="365"/>
        <end position="375"/>
    </location>
</feature>